<evidence type="ECO:0000256" key="1">
    <source>
        <dbReference type="SAM" id="Coils"/>
    </source>
</evidence>
<evidence type="ECO:0000313" key="4">
    <source>
        <dbReference type="Proteomes" id="UP000663828"/>
    </source>
</evidence>
<keyword evidence="2" id="KW-0472">Membrane</keyword>
<dbReference type="Proteomes" id="UP000663828">
    <property type="component" value="Unassembled WGS sequence"/>
</dbReference>
<feature type="transmembrane region" description="Helical" evidence="2">
    <location>
        <begin position="53"/>
        <end position="71"/>
    </location>
</feature>
<accession>A0A813ZL58</accession>
<dbReference type="AlphaFoldDB" id="A0A813ZL58"/>
<gene>
    <name evidence="3" type="ORF">XAT740_LOCUS7968</name>
</gene>
<comment type="caution">
    <text evidence="3">The sequence shown here is derived from an EMBL/GenBank/DDBJ whole genome shotgun (WGS) entry which is preliminary data.</text>
</comment>
<name>A0A813ZL58_ADIRI</name>
<reference evidence="3" key="1">
    <citation type="submission" date="2021-02" db="EMBL/GenBank/DDBJ databases">
        <authorList>
            <person name="Nowell W R."/>
        </authorList>
    </citation>
    <scope>NUCLEOTIDE SEQUENCE</scope>
</reference>
<proteinExistence type="predicted"/>
<evidence type="ECO:0000256" key="2">
    <source>
        <dbReference type="SAM" id="Phobius"/>
    </source>
</evidence>
<feature type="coiled-coil region" evidence="1">
    <location>
        <begin position="112"/>
        <end position="139"/>
    </location>
</feature>
<organism evidence="3 4">
    <name type="scientific">Adineta ricciae</name>
    <name type="common">Rotifer</name>
    <dbReference type="NCBI Taxonomy" id="249248"/>
    <lineage>
        <taxon>Eukaryota</taxon>
        <taxon>Metazoa</taxon>
        <taxon>Spiralia</taxon>
        <taxon>Gnathifera</taxon>
        <taxon>Rotifera</taxon>
        <taxon>Eurotatoria</taxon>
        <taxon>Bdelloidea</taxon>
        <taxon>Adinetida</taxon>
        <taxon>Adinetidae</taxon>
        <taxon>Adineta</taxon>
    </lineage>
</organism>
<keyword evidence="1" id="KW-0175">Coiled coil</keyword>
<dbReference type="EMBL" id="CAJNOR010000389">
    <property type="protein sequence ID" value="CAF0899930.1"/>
    <property type="molecule type" value="Genomic_DNA"/>
</dbReference>
<protein>
    <submittedName>
        <fullName evidence="3">Uncharacterized protein</fullName>
    </submittedName>
</protein>
<evidence type="ECO:0000313" key="3">
    <source>
        <dbReference type="EMBL" id="CAF0899930.1"/>
    </source>
</evidence>
<keyword evidence="2" id="KW-1133">Transmembrane helix</keyword>
<keyword evidence="2" id="KW-0812">Transmembrane</keyword>
<keyword evidence="4" id="KW-1185">Reference proteome</keyword>
<sequence>MGDNHSKCQNRVNVDIIGNGNSAFVLNGVTFNVTNLLETTIIFAIKKYRVEVIAIQLVSFCVILFCVLMIGRYHMSHHWTDEDISQEQHIKQVRCKTTEYKNTDHVADNKHFSELETDIVEYQNHFEKLEHALKELKHILIYDTKNTNELKNSMECIGNMYDVAQISSSMVFFVTMKLIDKESLHHCSEEEYKVCVMVSRSMADNVQYSALYAPLHEVVA</sequence>